<protein>
    <submittedName>
        <fullName evidence="3">Unannotated protein</fullName>
    </submittedName>
</protein>
<feature type="transmembrane region" description="Helical" evidence="2">
    <location>
        <begin position="175"/>
        <end position="198"/>
    </location>
</feature>
<gene>
    <name evidence="3" type="ORF">UFOPK3423_00321</name>
</gene>
<keyword evidence="2" id="KW-0812">Transmembrane</keyword>
<dbReference type="PANTHER" id="PTHR36840:SF1">
    <property type="entry name" value="BLL5714 PROTEIN"/>
    <property type="match status" value="1"/>
</dbReference>
<feature type="transmembrane region" description="Helical" evidence="2">
    <location>
        <begin position="60"/>
        <end position="82"/>
    </location>
</feature>
<dbReference type="InterPro" id="IPR010640">
    <property type="entry name" value="Low_temperature_requirement_A"/>
</dbReference>
<feature type="region of interest" description="Disordered" evidence="1">
    <location>
        <begin position="1"/>
        <end position="22"/>
    </location>
</feature>
<evidence type="ECO:0000256" key="2">
    <source>
        <dbReference type="SAM" id="Phobius"/>
    </source>
</evidence>
<feature type="transmembrane region" description="Helical" evidence="2">
    <location>
        <begin position="150"/>
        <end position="169"/>
    </location>
</feature>
<evidence type="ECO:0000313" key="3">
    <source>
        <dbReference type="EMBL" id="CAB4862759.1"/>
    </source>
</evidence>
<proteinExistence type="predicted"/>
<dbReference type="Pfam" id="PF06772">
    <property type="entry name" value="LtrA"/>
    <property type="match status" value="1"/>
</dbReference>
<feature type="transmembrane region" description="Helical" evidence="2">
    <location>
        <begin position="238"/>
        <end position="257"/>
    </location>
</feature>
<keyword evidence="2" id="KW-1133">Transmembrane helix</keyword>
<keyword evidence="2" id="KW-0472">Membrane</keyword>
<feature type="transmembrane region" description="Helical" evidence="2">
    <location>
        <begin position="29"/>
        <end position="48"/>
    </location>
</feature>
<accession>A0A6J7D2Y0</accession>
<feature type="transmembrane region" description="Helical" evidence="2">
    <location>
        <begin position="363"/>
        <end position="380"/>
    </location>
</feature>
<reference evidence="3" key="1">
    <citation type="submission" date="2020-05" db="EMBL/GenBank/DDBJ databases">
        <authorList>
            <person name="Chiriac C."/>
            <person name="Salcher M."/>
            <person name="Ghai R."/>
            <person name="Kavagutti S V."/>
        </authorList>
    </citation>
    <scope>NUCLEOTIDE SEQUENCE</scope>
</reference>
<organism evidence="3">
    <name type="scientific">freshwater metagenome</name>
    <dbReference type="NCBI Taxonomy" id="449393"/>
    <lineage>
        <taxon>unclassified sequences</taxon>
        <taxon>metagenomes</taxon>
        <taxon>ecological metagenomes</taxon>
    </lineage>
</organism>
<feature type="transmembrane region" description="Helical" evidence="2">
    <location>
        <begin position="210"/>
        <end position="232"/>
    </location>
</feature>
<feature type="transmembrane region" description="Helical" evidence="2">
    <location>
        <begin position="310"/>
        <end position="328"/>
    </location>
</feature>
<dbReference type="AlphaFoldDB" id="A0A6J7D2Y0"/>
<name>A0A6J7D2Y0_9ZZZZ</name>
<feature type="transmembrane region" description="Helical" evidence="2">
    <location>
        <begin position="340"/>
        <end position="357"/>
    </location>
</feature>
<dbReference type="PANTHER" id="PTHR36840">
    <property type="entry name" value="BLL5714 PROTEIN"/>
    <property type="match status" value="1"/>
</dbReference>
<dbReference type="EMBL" id="CAFBLQ010000022">
    <property type="protein sequence ID" value="CAB4862759.1"/>
    <property type="molecule type" value="Genomic_DNA"/>
</dbReference>
<evidence type="ECO:0000256" key="1">
    <source>
        <dbReference type="SAM" id="MobiDB-lite"/>
    </source>
</evidence>
<feature type="transmembrane region" description="Helical" evidence="2">
    <location>
        <begin position="121"/>
        <end position="138"/>
    </location>
</feature>
<sequence length="395" mass="42899">MQHQGGTSRLPPLRRPPHLRGPQGNDRHATWLELFFDLVIVAAVISLASRLVKEPDLGGVLRFVALFIPIAWAWMGFTYYANRFDSDDLAYRLTVSASMLAVAAMATSVGDLSDAGTQRFALAYSAVAFLRLLLYARARRHVPEARRAIDLYLAGFGLGFLFWIISAFVPPPWRYVLWGIGLFAEFATPLLGWGTISSTPIDRAHLVERFGLFTIIVLGESVLSVVLGVQIATWSSTTVAVASASFVGTVAIWWTYFDFEGGHQLKPGLWGFVTSYGHLAIWLSTAALAAAAKLGIKHSHEVVHVAGERWIAVGAAGVFLATIGIFHLADRDLEPKLLSLVRLSAIAALVALGVAGSHLHWPVLTWIIAAILIVGAVVEGSSRRQVLLRNCGQDA</sequence>
<feature type="transmembrane region" description="Helical" evidence="2">
    <location>
        <begin position="269"/>
        <end position="290"/>
    </location>
</feature>